<accession>A0ABQ9DIR1</accession>
<proteinExistence type="predicted"/>
<reference evidence="2" key="1">
    <citation type="submission" date="2019-10" db="EMBL/GenBank/DDBJ databases">
        <authorList>
            <person name="Soares A.E.R."/>
            <person name="Aleixo A."/>
            <person name="Schneider P."/>
            <person name="Miyaki C.Y."/>
            <person name="Schneider M.P."/>
            <person name="Mello C."/>
            <person name="Vasconcelos A.T.R."/>
        </authorList>
    </citation>
    <scope>NUCLEOTIDE SEQUENCE</scope>
    <source>
        <tissue evidence="2">Muscle</tissue>
    </source>
</reference>
<keyword evidence="3" id="KW-1185">Reference proteome</keyword>
<feature type="region of interest" description="Disordered" evidence="1">
    <location>
        <begin position="83"/>
        <end position="113"/>
    </location>
</feature>
<dbReference type="Proteomes" id="UP001145742">
    <property type="component" value="Unassembled WGS sequence"/>
</dbReference>
<protein>
    <submittedName>
        <fullName evidence="2">Uncharacterized protein</fullName>
    </submittedName>
</protein>
<evidence type="ECO:0000256" key="1">
    <source>
        <dbReference type="SAM" id="MobiDB-lite"/>
    </source>
</evidence>
<feature type="region of interest" description="Disordered" evidence="1">
    <location>
        <begin position="1"/>
        <end position="35"/>
    </location>
</feature>
<comment type="caution">
    <text evidence="2">The sequence shown here is derived from an EMBL/GenBank/DDBJ whole genome shotgun (WGS) entry which is preliminary data.</text>
</comment>
<name>A0ABQ9DIR1_9PASS</name>
<evidence type="ECO:0000313" key="3">
    <source>
        <dbReference type="Proteomes" id="UP001145742"/>
    </source>
</evidence>
<sequence length="113" mass="13009">MADNRNEGFEALSRPSLKGENVDSKLESWRQEMPKAQSKDYEITIPFLLNGERWRPGKDIYSQRVRPLALWLSTHQEIGVAAGVSDEQRKRKMPTVGREDGKSCEMFPDEDQL</sequence>
<organism evidence="2 3">
    <name type="scientific">Willisornis vidua</name>
    <name type="common">Xingu scale-backed antbird</name>
    <dbReference type="NCBI Taxonomy" id="1566151"/>
    <lineage>
        <taxon>Eukaryota</taxon>
        <taxon>Metazoa</taxon>
        <taxon>Chordata</taxon>
        <taxon>Craniata</taxon>
        <taxon>Vertebrata</taxon>
        <taxon>Euteleostomi</taxon>
        <taxon>Archelosauria</taxon>
        <taxon>Archosauria</taxon>
        <taxon>Dinosauria</taxon>
        <taxon>Saurischia</taxon>
        <taxon>Theropoda</taxon>
        <taxon>Coelurosauria</taxon>
        <taxon>Aves</taxon>
        <taxon>Neognathae</taxon>
        <taxon>Neoaves</taxon>
        <taxon>Telluraves</taxon>
        <taxon>Australaves</taxon>
        <taxon>Passeriformes</taxon>
        <taxon>Thamnophilidae</taxon>
        <taxon>Willisornis</taxon>
    </lineage>
</organism>
<gene>
    <name evidence="2" type="ORF">WISP_44166</name>
</gene>
<feature type="compositionally biased region" description="Basic and acidic residues" evidence="1">
    <location>
        <begin position="20"/>
        <end position="35"/>
    </location>
</feature>
<evidence type="ECO:0000313" key="2">
    <source>
        <dbReference type="EMBL" id="KAJ7421132.1"/>
    </source>
</evidence>
<dbReference type="EMBL" id="WHWB01033250">
    <property type="protein sequence ID" value="KAJ7421132.1"/>
    <property type="molecule type" value="Genomic_DNA"/>
</dbReference>